<gene>
    <name evidence="3" type="ORF">J0A65_02310</name>
</gene>
<dbReference type="InterPro" id="IPR025588">
    <property type="entry name" value="YcxB-like_C"/>
</dbReference>
<comment type="caution">
    <text evidence="3">The sequence shown here is derived from an EMBL/GenBank/DDBJ whole genome shotgun (WGS) entry which is preliminary data.</text>
</comment>
<evidence type="ECO:0000313" key="4">
    <source>
        <dbReference type="Proteomes" id="UP000663992"/>
    </source>
</evidence>
<keyword evidence="4" id="KW-1185">Reference proteome</keyword>
<dbReference type="Pfam" id="PF14317">
    <property type="entry name" value="YcxB"/>
    <property type="match status" value="1"/>
</dbReference>
<evidence type="ECO:0000259" key="2">
    <source>
        <dbReference type="Pfam" id="PF14317"/>
    </source>
</evidence>
<dbReference type="EMBL" id="JAFKCS010000001">
    <property type="protein sequence ID" value="MBN7818677.1"/>
    <property type="molecule type" value="Genomic_DNA"/>
</dbReference>
<dbReference type="Proteomes" id="UP000663992">
    <property type="component" value="Unassembled WGS sequence"/>
</dbReference>
<evidence type="ECO:0000256" key="1">
    <source>
        <dbReference type="SAM" id="Phobius"/>
    </source>
</evidence>
<evidence type="ECO:0000313" key="3">
    <source>
        <dbReference type="EMBL" id="MBN7818677.1"/>
    </source>
</evidence>
<organism evidence="3 4">
    <name type="scientific">Bowmanella yangjiangensis</name>
    <dbReference type="NCBI Taxonomy" id="2811230"/>
    <lineage>
        <taxon>Bacteria</taxon>
        <taxon>Pseudomonadati</taxon>
        <taxon>Pseudomonadota</taxon>
        <taxon>Gammaproteobacteria</taxon>
        <taxon>Alteromonadales</taxon>
        <taxon>Alteromonadaceae</taxon>
        <taxon>Bowmanella</taxon>
    </lineage>
</organism>
<name>A0ABS3CNI8_9ALTE</name>
<proteinExistence type="predicted"/>
<feature type="domain" description="YcxB-like C-terminal" evidence="2">
    <location>
        <begin position="98"/>
        <end position="159"/>
    </location>
</feature>
<accession>A0ABS3CNI8</accession>
<feature type="transmembrane region" description="Helical" evidence="1">
    <location>
        <begin position="54"/>
        <end position="83"/>
    </location>
</feature>
<dbReference type="RefSeq" id="WP_206592490.1">
    <property type="nucleotide sequence ID" value="NZ_JAFKCS010000001.1"/>
</dbReference>
<protein>
    <submittedName>
        <fullName evidence="3">YcxB family protein</fullName>
    </submittedName>
</protein>
<feature type="transmembrane region" description="Helical" evidence="1">
    <location>
        <begin position="20"/>
        <end position="42"/>
    </location>
</feature>
<keyword evidence="1" id="KW-0472">Membrane</keyword>
<keyword evidence="1" id="KW-0812">Transmembrane</keyword>
<sequence>MKITTNISRMDLIKFNLRFLPFAPITYKYFGIVALFIFSYVLWSKGVPTSFERWKILIVGSLIGGFFATVFYFGWCVVSILFLSKESNGVLGEHEYEITEDGLFERTIANETLNRWGALGKVSIAGKNLLLQVSGYLYHLFPRRSFESDEAFYEFKNLLIENINNAKNTHIKTGAEDH</sequence>
<reference evidence="3 4" key="1">
    <citation type="submission" date="2021-03" db="EMBL/GenBank/DDBJ databases">
        <title>novel species isolated from a fishpond in China.</title>
        <authorList>
            <person name="Lu H."/>
            <person name="Cai Z."/>
        </authorList>
    </citation>
    <scope>NUCLEOTIDE SEQUENCE [LARGE SCALE GENOMIC DNA]</scope>
    <source>
        <strain evidence="3 4">Y57</strain>
    </source>
</reference>
<keyword evidence="1" id="KW-1133">Transmembrane helix</keyword>